<evidence type="ECO:0000256" key="8">
    <source>
        <dbReference type="ARBA" id="ARBA00023315"/>
    </source>
</evidence>
<dbReference type="Pfam" id="PF03062">
    <property type="entry name" value="MBOAT"/>
    <property type="match status" value="1"/>
</dbReference>
<gene>
    <name evidence="14" type="ORF">MKK02DRAFT_24994</name>
</gene>
<evidence type="ECO:0000256" key="5">
    <source>
        <dbReference type="ARBA" id="ARBA00022824"/>
    </source>
</evidence>
<dbReference type="GeneID" id="77726168"/>
<keyword evidence="4 13" id="KW-0812">Transmembrane</keyword>
<keyword evidence="5 10" id="KW-0256">Endoplasmic reticulum</keyword>
<feature type="compositionally biased region" description="Low complexity" evidence="12">
    <location>
        <begin position="235"/>
        <end position="253"/>
    </location>
</feature>
<evidence type="ECO:0000256" key="4">
    <source>
        <dbReference type="ARBA" id="ARBA00022692"/>
    </source>
</evidence>
<accession>A0AA38H987</accession>
<dbReference type="PANTHER" id="PTHR10408">
    <property type="entry name" value="STEROL O-ACYLTRANSFERASE"/>
    <property type="match status" value="1"/>
</dbReference>
<comment type="similarity">
    <text evidence="2 10">Belongs to the membrane-bound acyltransferase family. Sterol o-acyltransferase subfamily.</text>
</comment>
<dbReference type="PANTHER" id="PTHR10408:SF9">
    <property type="entry name" value="STEROL O-ACYLTRANSFERASE 2-RELATED"/>
    <property type="match status" value="1"/>
</dbReference>
<name>A0AA38H987_9TREE</name>
<dbReference type="AlphaFoldDB" id="A0AA38H987"/>
<organism evidence="14 15">
    <name type="scientific">Dioszegia hungarica</name>
    <dbReference type="NCBI Taxonomy" id="4972"/>
    <lineage>
        <taxon>Eukaryota</taxon>
        <taxon>Fungi</taxon>
        <taxon>Dikarya</taxon>
        <taxon>Basidiomycota</taxon>
        <taxon>Agaricomycotina</taxon>
        <taxon>Tremellomycetes</taxon>
        <taxon>Tremellales</taxon>
        <taxon>Bulleribasidiaceae</taxon>
        <taxon>Dioszegia</taxon>
    </lineage>
</organism>
<evidence type="ECO:0000256" key="1">
    <source>
        <dbReference type="ARBA" id="ARBA00004477"/>
    </source>
</evidence>
<dbReference type="InterPro" id="IPR004299">
    <property type="entry name" value="MBOAT_fam"/>
</dbReference>
<protein>
    <recommendedName>
        <fullName evidence="10">O-acyltransferase</fullName>
    </recommendedName>
</protein>
<evidence type="ECO:0000256" key="12">
    <source>
        <dbReference type="SAM" id="MobiDB-lite"/>
    </source>
</evidence>
<feature type="region of interest" description="Disordered" evidence="12">
    <location>
        <begin position="216"/>
        <end position="339"/>
    </location>
</feature>
<feature type="transmembrane region" description="Helical" evidence="13">
    <location>
        <begin position="133"/>
        <end position="153"/>
    </location>
</feature>
<dbReference type="PIRSF" id="PIRSF000439">
    <property type="entry name" value="Oat_ACAT_DAG_ARE"/>
    <property type="match status" value="1"/>
</dbReference>
<feature type="compositionally biased region" description="Polar residues" evidence="12">
    <location>
        <begin position="275"/>
        <end position="288"/>
    </location>
</feature>
<feature type="transmembrane region" description="Helical" evidence="13">
    <location>
        <begin position="405"/>
        <end position="424"/>
    </location>
</feature>
<evidence type="ECO:0000313" key="15">
    <source>
        <dbReference type="Proteomes" id="UP001164286"/>
    </source>
</evidence>
<reference evidence="14" key="1">
    <citation type="journal article" date="2022" name="G3 (Bethesda)">
        <title>High quality genome of the basidiomycete yeast Dioszegia hungarica PDD-24b-2 isolated from cloud water.</title>
        <authorList>
            <person name="Jarrige D."/>
            <person name="Haridas S."/>
            <person name="Bleykasten-Grosshans C."/>
            <person name="Joly M."/>
            <person name="Nadalig T."/>
            <person name="Sancelme M."/>
            <person name="Vuilleumier S."/>
            <person name="Grigoriev I.V."/>
            <person name="Amato P."/>
            <person name="Bringel F."/>
        </authorList>
    </citation>
    <scope>NUCLEOTIDE SEQUENCE</scope>
    <source>
        <strain evidence="14">PDD-24b-2</strain>
    </source>
</reference>
<dbReference type="RefSeq" id="XP_052946694.1">
    <property type="nucleotide sequence ID" value="XM_053086967.1"/>
</dbReference>
<evidence type="ECO:0000256" key="6">
    <source>
        <dbReference type="ARBA" id="ARBA00022989"/>
    </source>
</evidence>
<dbReference type="EMBL" id="JAKWFO010000005">
    <property type="protein sequence ID" value="KAI9636917.1"/>
    <property type="molecule type" value="Genomic_DNA"/>
</dbReference>
<dbReference type="InterPro" id="IPR014371">
    <property type="entry name" value="Oat_ACAT_DAG_ARE"/>
</dbReference>
<dbReference type="GO" id="GO:0008204">
    <property type="term" value="P:ergosterol metabolic process"/>
    <property type="evidence" value="ECO:0007669"/>
    <property type="project" value="TreeGrafter"/>
</dbReference>
<feature type="transmembrane region" description="Helical" evidence="13">
    <location>
        <begin position="159"/>
        <end position="176"/>
    </location>
</feature>
<evidence type="ECO:0000256" key="7">
    <source>
        <dbReference type="ARBA" id="ARBA00023136"/>
    </source>
</evidence>
<proteinExistence type="inferred from homology"/>
<feature type="active site" evidence="11">
    <location>
        <position position="534"/>
    </location>
</feature>
<dbReference type="GO" id="GO:0034737">
    <property type="term" value="F:ergosterol O-acyltransferase activity"/>
    <property type="evidence" value="ECO:0007669"/>
    <property type="project" value="TreeGrafter"/>
</dbReference>
<keyword evidence="3 10" id="KW-0808">Transferase</keyword>
<evidence type="ECO:0000313" key="14">
    <source>
        <dbReference type="EMBL" id="KAI9636917.1"/>
    </source>
</evidence>
<feature type="transmembrane region" description="Helical" evidence="13">
    <location>
        <begin position="100"/>
        <end position="121"/>
    </location>
</feature>
<comment type="function">
    <text evidence="9">Sterol O-acyltransferase that catalyzes the formation of stery esters.</text>
</comment>
<comment type="subcellular location">
    <subcellularLocation>
        <location evidence="1 10">Endoplasmic reticulum membrane</location>
        <topology evidence="1 10">Multi-pass membrane protein</topology>
    </subcellularLocation>
</comment>
<dbReference type="Proteomes" id="UP001164286">
    <property type="component" value="Unassembled WGS sequence"/>
</dbReference>
<feature type="compositionally biased region" description="Basic and acidic residues" evidence="12">
    <location>
        <begin position="223"/>
        <end position="233"/>
    </location>
</feature>
<evidence type="ECO:0000256" key="13">
    <source>
        <dbReference type="SAM" id="Phobius"/>
    </source>
</evidence>
<evidence type="ECO:0000256" key="2">
    <source>
        <dbReference type="ARBA" id="ARBA00009010"/>
    </source>
</evidence>
<evidence type="ECO:0000256" key="11">
    <source>
        <dbReference type="PIRSR" id="PIRSR000439-1"/>
    </source>
</evidence>
<evidence type="ECO:0000256" key="10">
    <source>
        <dbReference type="PIRNR" id="PIRNR000439"/>
    </source>
</evidence>
<dbReference type="GO" id="GO:0005789">
    <property type="term" value="C:endoplasmic reticulum membrane"/>
    <property type="evidence" value="ECO:0007669"/>
    <property type="project" value="UniProtKB-SubCell"/>
</dbReference>
<keyword evidence="15" id="KW-1185">Reference proteome</keyword>
<feature type="transmembrane region" description="Helical" evidence="13">
    <location>
        <begin position="444"/>
        <end position="468"/>
    </location>
</feature>
<sequence>MTTSLSGVETTRMATSAGEITVRPFRSSSNAQLKAVLSFTPRTSALDRQNVASQTDTFRGFFTLFWIGLALLFCRTSLESWETNKTPLSWTFGRLITRDVFVLAFSDALMVLSMFLCVPFVKGLQNGWFRYHWTGVVIQHLFQTAYLGVAIAWGFVRDWYWVQSGFLVLHALSNMMKMHSYMAHNGMLSNVARRLKTERAELDRYLGTLPGGREAALAQASQRRSELEAKEAQESTTPVGTPGPGTPSLGLTGYEFPVAAAQKLQATAEGRSRSDSTGATSPTRPRTPSSAAANSVRRRRKSKHLARDALPTPEPNLPHGTSLEPSANTTPHEPRAPHLLGWSEDEKIALLARNIDAMEDELRSNGAKGLVWPQNVTYAHFADFMIIPTLVYQLEYPRTATMNPFVVLEKIIATFGTFSLIYTITEHYILPYTPKPEDTLFKSFVNLALPMIINYLLIIFECVCQGFAELSYFADREFYQDWWNSTSWDQFSRKWNKPVHTFLLRHVYASSMDGLRLSRMSAAFVTFLLSALCHELVMAVVSKKVRPYLFLMQMGQLPLIALGRLPIVRRNKTIGNIVFWIGLMAGFPLL</sequence>
<keyword evidence="8 10" id="KW-0012">Acyltransferase</keyword>
<keyword evidence="6 13" id="KW-1133">Transmembrane helix</keyword>
<comment type="caution">
    <text evidence="14">The sequence shown here is derived from an EMBL/GenBank/DDBJ whole genome shotgun (WGS) entry which is preliminary data.</text>
</comment>
<feature type="transmembrane region" description="Helical" evidence="13">
    <location>
        <begin position="522"/>
        <end position="542"/>
    </location>
</feature>
<evidence type="ECO:0000256" key="9">
    <source>
        <dbReference type="ARBA" id="ARBA00023568"/>
    </source>
</evidence>
<feature type="transmembrane region" description="Helical" evidence="13">
    <location>
        <begin position="58"/>
        <end position="78"/>
    </location>
</feature>
<keyword evidence="7 10" id="KW-0472">Membrane</keyword>
<evidence type="ECO:0000256" key="3">
    <source>
        <dbReference type="ARBA" id="ARBA00022679"/>
    </source>
</evidence>